<sequence length="59" mass="6691">MGKLADVVGEHRKNLATLKKCDSEEIKKEKIITVIFMTRAIDPELTYSEPPLETIMSNN</sequence>
<dbReference type="EMBL" id="KI289129">
    <property type="protein sequence ID" value="ESA08497.1"/>
    <property type="molecule type" value="Genomic_DNA"/>
</dbReference>
<evidence type="ECO:0000313" key="1">
    <source>
        <dbReference type="EMBL" id="ESA08497.1"/>
    </source>
</evidence>
<proteinExistence type="predicted"/>
<accession>U9TM62</accession>
<reference evidence="1" key="1">
    <citation type="submission" date="2013-07" db="EMBL/GenBank/DDBJ databases">
        <title>The genome of an arbuscular mycorrhizal fungus provides insights into the evolution of the oldest plant symbiosis.</title>
        <authorList>
            <consortium name="DOE Joint Genome Institute"/>
            <person name="Tisserant E."/>
            <person name="Malbreil M."/>
            <person name="Kuo A."/>
            <person name="Kohler A."/>
            <person name="Symeonidi A."/>
            <person name="Balestrini R."/>
            <person name="Charron P."/>
            <person name="Duensing N."/>
            <person name="Frei-dit-Frey N."/>
            <person name="Gianinazzi-Pearson V."/>
            <person name="Gilbert B."/>
            <person name="Handa Y."/>
            <person name="Hijri M."/>
            <person name="Kaul R."/>
            <person name="Kawaguchi M."/>
            <person name="Krajinski F."/>
            <person name="Lammers P."/>
            <person name="Lapierre D."/>
            <person name="Masclaux F.G."/>
            <person name="Murat C."/>
            <person name="Morin E."/>
            <person name="Ndikumana S."/>
            <person name="Pagni M."/>
            <person name="Petitpierre D."/>
            <person name="Requena N."/>
            <person name="Rosikiewicz P."/>
            <person name="Riley R."/>
            <person name="Saito K."/>
            <person name="San Clemente H."/>
            <person name="Shapiro H."/>
            <person name="van Tuinen D."/>
            <person name="Becard G."/>
            <person name="Bonfante P."/>
            <person name="Paszkowski U."/>
            <person name="Shachar-Hill Y."/>
            <person name="Young J.P."/>
            <person name="Sanders I.R."/>
            <person name="Henrissat B."/>
            <person name="Rensing S.A."/>
            <person name="Grigoriev I.V."/>
            <person name="Corradi N."/>
            <person name="Roux C."/>
            <person name="Martin F."/>
        </authorList>
    </citation>
    <scope>NUCLEOTIDE SEQUENCE</scope>
    <source>
        <strain evidence="1">DAOM 197198</strain>
    </source>
</reference>
<protein>
    <submittedName>
        <fullName evidence="1">Uncharacterized protein</fullName>
    </submittedName>
</protein>
<gene>
    <name evidence="1" type="ORF">GLOINDRAFT_31639</name>
</gene>
<dbReference type="AlphaFoldDB" id="U9TM62"/>
<dbReference type="HOGENOM" id="CLU_2961983_0_0_1"/>
<organism evidence="1">
    <name type="scientific">Rhizophagus irregularis (strain DAOM 181602 / DAOM 197198 / MUCL 43194)</name>
    <name type="common">Arbuscular mycorrhizal fungus</name>
    <name type="synonym">Glomus intraradices</name>
    <dbReference type="NCBI Taxonomy" id="747089"/>
    <lineage>
        <taxon>Eukaryota</taxon>
        <taxon>Fungi</taxon>
        <taxon>Fungi incertae sedis</taxon>
        <taxon>Mucoromycota</taxon>
        <taxon>Glomeromycotina</taxon>
        <taxon>Glomeromycetes</taxon>
        <taxon>Glomerales</taxon>
        <taxon>Glomeraceae</taxon>
        <taxon>Rhizophagus</taxon>
    </lineage>
</organism>
<name>U9TM62_RHIID</name>